<evidence type="ECO:0000256" key="2">
    <source>
        <dbReference type="RuleBase" id="RU362080"/>
    </source>
</evidence>
<comment type="function">
    <text evidence="2">Antitoxin component of a type II toxin-antitoxin (TA) system.</text>
</comment>
<protein>
    <recommendedName>
        <fullName evidence="2">Antitoxin</fullName>
    </recommendedName>
</protein>
<gene>
    <name evidence="3" type="ORF">BGO89_00795</name>
</gene>
<sequence length="87" mass="9299">MKIVNMHEAKSTLSQLVEQVMNGERIFLARNGTPVAMLVPLAESAGLRPIGLNAAISPETSDSALFTPMTAEELAAWNEDDVLCAEA</sequence>
<dbReference type="InterPro" id="IPR036165">
    <property type="entry name" value="YefM-like_sf"/>
</dbReference>
<evidence type="ECO:0000313" key="4">
    <source>
        <dbReference type="Proteomes" id="UP000184233"/>
    </source>
</evidence>
<dbReference type="AlphaFoldDB" id="A0A1M3L6M3"/>
<proteinExistence type="inferred from homology"/>
<dbReference type="Proteomes" id="UP000184233">
    <property type="component" value="Unassembled WGS sequence"/>
</dbReference>
<evidence type="ECO:0000256" key="1">
    <source>
        <dbReference type="ARBA" id="ARBA00009981"/>
    </source>
</evidence>
<comment type="caution">
    <text evidence="3">The sequence shown here is derived from an EMBL/GenBank/DDBJ whole genome shotgun (WGS) entry which is preliminary data.</text>
</comment>
<evidence type="ECO:0000313" key="3">
    <source>
        <dbReference type="EMBL" id="OJX61164.1"/>
    </source>
</evidence>
<name>A0A1M3L6M3_9BACT</name>
<dbReference type="Pfam" id="PF02604">
    <property type="entry name" value="PhdYeFM_antitox"/>
    <property type="match status" value="1"/>
</dbReference>
<dbReference type="SUPFAM" id="SSF143120">
    <property type="entry name" value="YefM-like"/>
    <property type="match status" value="1"/>
</dbReference>
<organism evidence="3 4">
    <name type="scientific">Candidatus Kapaibacterium thiocyanatum</name>
    <dbReference type="NCBI Taxonomy" id="1895771"/>
    <lineage>
        <taxon>Bacteria</taxon>
        <taxon>Pseudomonadati</taxon>
        <taxon>Candidatus Kapaibacteriota</taxon>
        <taxon>Candidatus Kapaibacteriia</taxon>
        <taxon>Candidatus Kapaibacteriales</taxon>
        <taxon>Candidatus Kapaibacteriaceae</taxon>
        <taxon>Candidatus Kapaibacterium</taxon>
    </lineage>
</organism>
<comment type="similarity">
    <text evidence="1 2">Belongs to the phD/YefM antitoxin family.</text>
</comment>
<dbReference type="InterPro" id="IPR006442">
    <property type="entry name" value="Antitoxin_Phd/YefM"/>
</dbReference>
<dbReference type="NCBIfam" id="TIGR01552">
    <property type="entry name" value="phd_fam"/>
    <property type="match status" value="1"/>
</dbReference>
<dbReference type="Gene3D" id="3.40.1620.10">
    <property type="entry name" value="YefM-like domain"/>
    <property type="match status" value="1"/>
</dbReference>
<reference evidence="3 4" key="1">
    <citation type="submission" date="2016-09" db="EMBL/GenBank/DDBJ databases">
        <title>Genome-resolved meta-omics ties microbial dynamics to process performance in biotechnology for thiocyanate degradation.</title>
        <authorList>
            <person name="Kantor R.S."/>
            <person name="Huddy R.J."/>
            <person name="Iyer R."/>
            <person name="Thomas B.C."/>
            <person name="Brown C.T."/>
            <person name="Anantharaman K."/>
            <person name="Tringe S."/>
            <person name="Hettich R.L."/>
            <person name="Harrison S.T."/>
            <person name="Banfield J.F."/>
        </authorList>
    </citation>
    <scope>NUCLEOTIDE SEQUENCE [LARGE SCALE GENOMIC DNA]</scope>
    <source>
        <strain evidence="3">59-99</strain>
    </source>
</reference>
<accession>A0A1M3L6M3</accession>
<dbReference type="EMBL" id="MKVH01000002">
    <property type="protein sequence ID" value="OJX61164.1"/>
    <property type="molecule type" value="Genomic_DNA"/>
</dbReference>